<dbReference type="GO" id="GO:0045338">
    <property type="term" value="P:farnesyl diphosphate metabolic process"/>
    <property type="evidence" value="ECO:0007669"/>
    <property type="project" value="InterPro"/>
</dbReference>
<evidence type="ECO:0008006" key="3">
    <source>
        <dbReference type="Google" id="ProtNLM"/>
    </source>
</evidence>
<dbReference type="EMBL" id="UINC01081182">
    <property type="protein sequence ID" value="SVC24787.1"/>
    <property type="molecule type" value="Genomic_DNA"/>
</dbReference>
<dbReference type="Gene3D" id="1.10.600.10">
    <property type="entry name" value="Farnesyl Diphosphate Synthase"/>
    <property type="match status" value="1"/>
</dbReference>
<name>A0A382KPE4_9ZZZZ</name>
<evidence type="ECO:0000313" key="2">
    <source>
        <dbReference type="EMBL" id="SVC24787.1"/>
    </source>
</evidence>
<dbReference type="InterPro" id="IPR019845">
    <property type="entry name" value="Squalene/phytoene_synthase_CS"/>
</dbReference>
<dbReference type="InterPro" id="IPR008949">
    <property type="entry name" value="Isoprenoid_synthase_dom_sf"/>
</dbReference>
<sequence length="344" mass="39569">MKSKEEFNTNLDDISYQHEILQHVSRTFALTIPELPDSLQIVISNAYLLCRIADTIEDDKSMSVEKKKEYTDLFIDVVKKNKNADEFSEELFSLLSPTATEAEHNLIANTKKIIRITHSFNNRQRKALERCVSIMCKGMAKYQNIETLTGLESLDDMNEYCYYVAGVVGEMLTELFCDYSTEIDTHQNELMKLAISFGQGLQMTNILKDIWDDHRRGACWLPCDHFRKYGIDVKHKMPGNNKSGFDDALIELLGIAYSHLNNALHYTLLIPTKEKGLRKFCLWAIGMAVLTLEKIRKKPDFINGKQVKISRHDVRITILITSIFVSNDAILRYLFKFSGRHLPS</sequence>
<accession>A0A382KPE4</accession>
<dbReference type="GO" id="GO:0051996">
    <property type="term" value="F:squalene synthase [NAD(P)H] activity"/>
    <property type="evidence" value="ECO:0007669"/>
    <property type="project" value="InterPro"/>
</dbReference>
<dbReference type="CDD" id="cd00683">
    <property type="entry name" value="Trans_IPPS_HH"/>
    <property type="match status" value="1"/>
</dbReference>
<dbReference type="SFLD" id="SFLDS00005">
    <property type="entry name" value="Isoprenoid_Synthase_Type_I"/>
    <property type="match status" value="1"/>
</dbReference>
<dbReference type="InterPro" id="IPR002060">
    <property type="entry name" value="Squ/phyt_synthse"/>
</dbReference>
<dbReference type="PROSITE" id="PS01044">
    <property type="entry name" value="SQUALEN_PHYTOEN_SYN_1"/>
    <property type="match status" value="1"/>
</dbReference>
<proteinExistence type="predicted"/>
<dbReference type="InterPro" id="IPR044844">
    <property type="entry name" value="Trans_IPPS_euk-type"/>
</dbReference>
<protein>
    <recommendedName>
        <fullName evidence="3">Squalene synthase</fullName>
    </recommendedName>
</protein>
<organism evidence="2">
    <name type="scientific">marine metagenome</name>
    <dbReference type="NCBI Taxonomy" id="408172"/>
    <lineage>
        <taxon>unclassified sequences</taxon>
        <taxon>metagenomes</taxon>
        <taxon>ecological metagenomes</taxon>
    </lineage>
</organism>
<dbReference type="InterPro" id="IPR033904">
    <property type="entry name" value="Trans_IPPS_HH"/>
</dbReference>
<gene>
    <name evidence="2" type="ORF">METZ01_LOCUS277641</name>
</gene>
<dbReference type="PANTHER" id="PTHR11626">
    <property type="entry name" value="FARNESYL-DIPHOSPHATE FARNESYLTRANSFERASE"/>
    <property type="match status" value="1"/>
</dbReference>
<evidence type="ECO:0000256" key="1">
    <source>
        <dbReference type="ARBA" id="ARBA00022679"/>
    </source>
</evidence>
<keyword evidence="1" id="KW-0808">Transferase</keyword>
<dbReference type="AlphaFoldDB" id="A0A382KPE4"/>
<dbReference type="PANTHER" id="PTHR11626:SF2">
    <property type="entry name" value="SQUALENE SYNTHASE"/>
    <property type="match status" value="1"/>
</dbReference>
<dbReference type="SUPFAM" id="SSF48576">
    <property type="entry name" value="Terpenoid synthases"/>
    <property type="match status" value="1"/>
</dbReference>
<feature type="non-terminal residue" evidence="2">
    <location>
        <position position="344"/>
    </location>
</feature>
<reference evidence="2" key="1">
    <citation type="submission" date="2018-05" db="EMBL/GenBank/DDBJ databases">
        <authorList>
            <person name="Lanie J.A."/>
            <person name="Ng W.-L."/>
            <person name="Kazmierczak K.M."/>
            <person name="Andrzejewski T.M."/>
            <person name="Davidsen T.M."/>
            <person name="Wayne K.J."/>
            <person name="Tettelin H."/>
            <person name="Glass J.I."/>
            <person name="Rusch D."/>
            <person name="Podicherti R."/>
            <person name="Tsui H.-C.T."/>
            <person name="Winkler M.E."/>
        </authorList>
    </citation>
    <scope>NUCLEOTIDE SEQUENCE</scope>
</reference>
<dbReference type="SFLD" id="SFLDG01018">
    <property type="entry name" value="Squalene/Phytoene_Synthase_Lik"/>
    <property type="match status" value="1"/>
</dbReference>
<dbReference type="Pfam" id="PF00494">
    <property type="entry name" value="SQS_PSY"/>
    <property type="match status" value="1"/>
</dbReference>